<dbReference type="GO" id="GO:0016779">
    <property type="term" value="F:nucleotidyltransferase activity"/>
    <property type="evidence" value="ECO:0007669"/>
    <property type="project" value="UniProtKB-KW"/>
</dbReference>
<dbReference type="PANTHER" id="PTHR43584">
    <property type="entry name" value="NUCLEOTIDYL TRANSFERASE"/>
    <property type="match status" value="1"/>
</dbReference>
<dbReference type="NCBIfam" id="NF045761">
    <property type="entry name" value="NAMPUrTaseMurU"/>
    <property type="match status" value="1"/>
</dbReference>
<dbReference type="AlphaFoldDB" id="A0A1W6ZGJ0"/>
<name>A0A1W6ZGJ0_9BORD</name>
<dbReference type="RefSeq" id="WP_086080027.1">
    <property type="nucleotide sequence ID" value="NZ_CP021111.1"/>
</dbReference>
<organism evidence="4 5">
    <name type="scientific">Bordetella genomosp. 13</name>
    <dbReference type="NCBI Taxonomy" id="463040"/>
    <lineage>
        <taxon>Bacteria</taxon>
        <taxon>Pseudomonadati</taxon>
        <taxon>Pseudomonadota</taxon>
        <taxon>Betaproteobacteria</taxon>
        <taxon>Burkholderiales</taxon>
        <taxon>Alcaligenaceae</taxon>
        <taxon>Bordetella</taxon>
    </lineage>
</organism>
<protein>
    <submittedName>
        <fullName evidence="4">Mannose-1-phosphate guanylyltransferase</fullName>
    </submittedName>
</protein>
<dbReference type="KEGG" id="bgm:CAL15_19555"/>
<evidence type="ECO:0000256" key="2">
    <source>
        <dbReference type="ARBA" id="ARBA00022695"/>
    </source>
</evidence>
<accession>A0A1W6ZGJ0</accession>
<dbReference type="OrthoDB" id="9788272at2"/>
<gene>
    <name evidence="4" type="ORF">CAL15_19555</name>
</gene>
<dbReference type="SUPFAM" id="SSF53448">
    <property type="entry name" value="Nucleotide-diphospho-sugar transferases"/>
    <property type="match status" value="1"/>
</dbReference>
<dbReference type="InterPro" id="IPR029044">
    <property type="entry name" value="Nucleotide-diphossugar_trans"/>
</dbReference>
<dbReference type="Pfam" id="PF00483">
    <property type="entry name" value="NTP_transferase"/>
    <property type="match status" value="1"/>
</dbReference>
<dbReference type="CDD" id="cd06422">
    <property type="entry name" value="NTP_transferase_like_1"/>
    <property type="match status" value="1"/>
</dbReference>
<sequence>MRAMILAAGRGERMRPLTDHTPKPMLTAGGKPLIVWHLERLAAAGLRDVVVNHAWLGEQIVQGLGDGAQWGLRIRHSAEPAALETAGGIVQALPMLGDEPFLVINGDIWCDWDPARASAAARRLDDEAADAWLLLIDNPAHHPAGDFVLTPDGRASDEGSSRLTFAGIGVYRPRLFEGMAAGQAAPLAPLLRQAMARRAVLASHHPGQWVDVGTPQRLAELDAALGAGNAKHFTVSA</sequence>
<evidence type="ECO:0000256" key="1">
    <source>
        <dbReference type="ARBA" id="ARBA00022679"/>
    </source>
</evidence>
<keyword evidence="1 4" id="KW-0808">Transferase</keyword>
<evidence type="ECO:0000313" key="5">
    <source>
        <dbReference type="Proteomes" id="UP000194161"/>
    </source>
</evidence>
<dbReference type="InterPro" id="IPR050065">
    <property type="entry name" value="GlmU-like"/>
</dbReference>
<keyword evidence="5" id="KW-1185">Reference proteome</keyword>
<dbReference type="InterPro" id="IPR054790">
    <property type="entry name" value="MurU"/>
</dbReference>
<dbReference type="EMBL" id="CP021111">
    <property type="protein sequence ID" value="ARP96375.1"/>
    <property type="molecule type" value="Genomic_DNA"/>
</dbReference>
<dbReference type="PANTHER" id="PTHR43584:SF8">
    <property type="entry name" value="N-ACETYLMURAMATE ALPHA-1-PHOSPHATE URIDYLYLTRANSFERASE"/>
    <property type="match status" value="1"/>
</dbReference>
<evidence type="ECO:0000259" key="3">
    <source>
        <dbReference type="Pfam" id="PF00483"/>
    </source>
</evidence>
<evidence type="ECO:0000313" key="4">
    <source>
        <dbReference type="EMBL" id="ARP96375.1"/>
    </source>
</evidence>
<dbReference type="InterPro" id="IPR005835">
    <property type="entry name" value="NTP_transferase_dom"/>
</dbReference>
<dbReference type="STRING" id="463040.CAL15_19555"/>
<reference evidence="4 5" key="1">
    <citation type="submission" date="2017-05" db="EMBL/GenBank/DDBJ databases">
        <title>Complete and WGS of Bordetella genogroups.</title>
        <authorList>
            <person name="Spilker T."/>
            <person name="LiPuma J."/>
        </authorList>
    </citation>
    <scope>NUCLEOTIDE SEQUENCE [LARGE SCALE GENOMIC DNA]</scope>
    <source>
        <strain evidence="4 5">AU7206</strain>
    </source>
</reference>
<feature type="domain" description="Nucleotidyl transferase" evidence="3">
    <location>
        <begin position="3"/>
        <end position="147"/>
    </location>
</feature>
<proteinExistence type="predicted"/>
<dbReference type="Gene3D" id="3.90.550.10">
    <property type="entry name" value="Spore Coat Polysaccharide Biosynthesis Protein SpsA, Chain A"/>
    <property type="match status" value="1"/>
</dbReference>
<dbReference type="Proteomes" id="UP000194161">
    <property type="component" value="Chromosome"/>
</dbReference>
<keyword evidence="2 4" id="KW-0548">Nucleotidyltransferase</keyword>